<feature type="transmembrane region" description="Helical" evidence="1">
    <location>
        <begin position="37"/>
        <end position="61"/>
    </location>
</feature>
<dbReference type="Proteomes" id="UP001159042">
    <property type="component" value="Unassembled WGS sequence"/>
</dbReference>
<gene>
    <name evidence="2" type="ORF">NQ315_016511</name>
</gene>
<keyword evidence="1" id="KW-0472">Membrane</keyword>
<evidence type="ECO:0000313" key="2">
    <source>
        <dbReference type="EMBL" id="KAJ8919417.1"/>
    </source>
</evidence>
<organism evidence="2 3">
    <name type="scientific">Exocentrus adspersus</name>
    <dbReference type="NCBI Taxonomy" id="1586481"/>
    <lineage>
        <taxon>Eukaryota</taxon>
        <taxon>Metazoa</taxon>
        <taxon>Ecdysozoa</taxon>
        <taxon>Arthropoda</taxon>
        <taxon>Hexapoda</taxon>
        <taxon>Insecta</taxon>
        <taxon>Pterygota</taxon>
        <taxon>Neoptera</taxon>
        <taxon>Endopterygota</taxon>
        <taxon>Coleoptera</taxon>
        <taxon>Polyphaga</taxon>
        <taxon>Cucujiformia</taxon>
        <taxon>Chrysomeloidea</taxon>
        <taxon>Cerambycidae</taxon>
        <taxon>Lamiinae</taxon>
        <taxon>Acanthocinini</taxon>
        <taxon>Exocentrus</taxon>
    </lineage>
</organism>
<keyword evidence="3" id="KW-1185">Reference proteome</keyword>
<reference evidence="2 3" key="1">
    <citation type="journal article" date="2023" name="Insect Mol. Biol.">
        <title>Genome sequencing provides insights into the evolution of gene families encoding plant cell wall-degrading enzymes in longhorned beetles.</title>
        <authorList>
            <person name="Shin N.R."/>
            <person name="Okamura Y."/>
            <person name="Kirsch R."/>
            <person name="Pauchet Y."/>
        </authorList>
    </citation>
    <scope>NUCLEOTIDE SEQUENCE [LARGE SCALE GENOMIC DNA]</scope>
    <source>
        <strain evidence="2">EAD_L_NR</strain>
    </source>
</reference>
<evidence type="ECO:0000313" key="3">
    <source>
        <dbReference type="Proteomes" id="UP001159042"/>
    </source>
</evidence>
<keyword evidence="1" id="KW-1133">Transmembrane helix</keyword>
<evidence type="ECO:0000256" key="1">
    <source>
        <dbReference type="SAM" id="Phobius"/>
    </source>
</evidence>
<proteinExistence type="predicted"/>
<dbReference type="AlphaFoldDB" id="A0AAV8VZU1"/>
<dbReference type="EMBL" id="JANEYG010000018">
    <property type="protein sequence ID" value="KAJ8919417.1"/>
    <property type="molecule type" value="Genomic_DNA"/>
</dbReference>
<keyword evidence="1" id="KW-0812">Transmembrane</keyword>
<accession>A0AAV8VZU1</accession>
<comment type="caution">
    <text evidence="2">The sequence shown here is derived from an EMBL/GenBank/DDBJ whole genome shotgun (WGS) entry which is preliminary data.</text>
</comment>
<protein>
    <submittedName>
        <fullName evidence="2">Uncharacterized protein</fullName>
    </submittedName>
</protein>
<name>A0AAV8VZU1_9CUCU</name>
<sequence>MFYLMLGASIFALCLWLKFEPGIQEWLMKLEALEFYYGVYVLIVASVIIMIVAFVGCASALQESSLALLVSIIESPEIWKKSNCTFPCFLQTQPLEGPQTDINIPTLLGYLKKRCRTENNDYFYIIKFNKQCTIKITAMSQYSPYYIRIVSGPSCIWDKIGAFSRVRFAEFEPFLGIFSKDCIVLWAYCLVPSPSAILIIFRFTCGVDRVFIRVWVSFECDARDRWHIQDFVNLIPYYVKQESKDIESDIIILCKNFKHE</sequence>